<evidence type="ECO:0000256" key="1">
    <source>
        <dbReference type="ARBA" id="ARBA00003814"/>
    </source>
</evidence>
<dbReference type="EC" id="2.5.1.3" evidence="10"/>
<evidence type="ECO:0000259" key="13">
    <source>
        <dbReference type="Pfam" id="PF02581"/>
    </source>
</evidence>
<organism evidence="14 15">
    <name type="scientific">Arsenicibacter rosenii</name>
    <dbReference type="NCBI Taxonomy" id="1750698"/>
    <lineage>
        <taxon>Bacteria</taxon>
        <taxon>Pseudomonadati</taxon>
        <taxon>Bacteroidota</taxon>
        <taxon>Cytophagia</taxon>
        <taxon>Cytophagales</taxon>
        <taxon>Spirosomataceae</taxon>
        <taxon>Arsenicibacter</taxon>
    </lineage>
</organism>
<feature type="binding site" evidence="10">
    <location>
        <position position="112"/>
    </location>
    <ligand>
        <name>4-amino-2-methyl-5-(diphosphooxymethyl)pyrimidine</name>
        <dbReference type="ChEBI" id="CHEBI:57841"/>
    </ligand>
</feature>
<keyword evidence="15" id="KW-1185">Reference proteome</keyword>
<feature type="binding site" evidence="10">
    <location>
        <begin position="189"/>
        <end position="190"/>
    </location>
    <ligand>
        <name>2-[(2R,5Z)-2-carboxy-4-methylthiazol-5(2H)-ylidene]ethyl phosphate</name>
        <dbReference type="ChEBI" id="CHEBI:62899"/>
    </ligand>
</feature>
<dbReference type="GO" id="GO:0009229">
    <property type="term" value="P:thiamine diphosphate biosynthetic process"/>
    <property type="evidence" value="ECO:0007669"/>
    <property type="project" value="UniProtKB-UniRule"/>
</dbReference>
<dbReference type="InterPro" id="IPR036206">
    <property type="entry name" value="ThiamineP_synth_sf"/>
</dbReference>
<keyword evidence="3 10" id="KW-0808">Transferase</keyword>
<comment type="catalytic activity">
    <reaction evidence="7 10 11">
        <text>4-methyl-5-(2-phosphooxyethyl)-thiazole + 4-amino-2-methyl-5-(diphosphooxymethyl)pyrimidine + H(+) = thiamine phosphate + diphosphate</text>
        <dbReference type="Rhea" id="RHEA:22328"/>
        <dbReference type="ChEBI" id="CHEBI:15378"/>
        <dbReference type="ChEBI" id="CHEBI:33019"/>
        <dbReference type="ChEBI" id="CHEBI:37575"/>
        <dbReference type="ChEBI" id="CHEBI:57841"/>
        <dbReference type="ChEBI" id="CHEBI:58296"/>
        <dbReference type="EC" id="2.5.1.3"/>
    </reaction>
</comment>
<evidence type="ECO:0000256" key="11">
    <source>
        <dbReference type="RuleBase" id="RU003826"/>
    </source>
</evidence>
<comment type="caution">
    <text evidence="10">Lacks conserved residue(s) required for the propagation of feature annotation.</text>
</comment>
<dbReference type="PANTHER" id="PTHR20857:SF23">
    <property type="entry name" value="THIAMINE BIOSYNTHETIC BIFUNCTIONAL ENZYME"/>
    <property type="match status" value="1"/>
</dbReference>
<comment type="caution">
    <text evidence="14">The sequence shown here is derived from an EMBL/GenBank/DDBJ whole genome shotgun (WGS) entry which is preliminary data.</text>
</comment>
<dbReference type="GO" id="GO:0005737">
    <property type="term" value="C:cytoplasm"/>
    <property type="evidence" value="ECO:0007669"/>
    <property type="project" value="TreeGrafter"/>
</dbReference>
<dbReference type="Pfam" id="PF02581">
    <property type="entry name" value="TMP-TENI"/>
    <property type="match status" value="1"/>
</dbReference>
<reference evidence="14 15" key="1">
    <citation type="submission" date="2016-10" db="EMBL/GenBank/DDBJ databases">
        <title>Arsenicibacter rosenii gen. nov., sp. nov., an efficient arsenic-methylating bacterium isolated from an arsenic-contaminated paddy soil.</title>
        <authorList>
            <person name="Huang K."/>
        </authorList>
    </citation>
    <scope>NUCLEOTIDE SEQUENCE [LARGE SCALE GENOMIC DNA]</scope>
    <source>
        <strain evidence="14 15">SM-1</strain>
    </source>
</reference>
<feature type="binding site" evidence="10">
    <location>
        <position position="141"/>
    </location>
    <ligand>
        <name>4-amino-2-methyl-5-(diphosphooxymethyl)pyrimidine</name>
        <dbReference type="ChEBI" id="CHEBI:57841"/>
    </ligand>
</feature>
<name>A0A1S2VP92_9BACT</name>
<feature type="binding site" evidence="10">
    <location>
        <position position="74"/>
    </location>
    <ligand>
        <name>Mg(2+)</name>
        <dbReference type="ChEBI" id="CHEBI:18420"/>
    </ligand>
</feature>
<dbReference type="HAMAP" id="MF_00097">
    <property type="entry name" value="TMP_synthase"/>
    <property type="match status" value="1"/>
</dbReference>
<evidence type="ECO:0000256" key="3">
    <source>
        <dbReference type="ARBA" id="ARBA00022679"/>
    </source>
</evidence>
<dbReference type="InterPro" id="IPR013785">
    <property type="entry name" value="Aldolase_TIM"/>
</dbReference>
<evidence type="ECO:0000256" key="2">
    <source>
        <dbReference type="ARBA" id="ARBA00005165"/>
    </source>
</evidence>
<dbReference type="CDD" id="cd00564">
    <property type="entry name" value="TMP_TenI"/>
    <property type="match status" value="1"/>
</dbReference>
<comment type="cofactor">
    <cofactor evidence="10">
        <name>Mg(2+)</name>
        <dbReference type="ChEBI" id="CHEBI:18420"/>
    </cofactor>
    <text evidence="10">Binds 1 Mg(2+) ion per subunit.</text>
</comment>
<comment type="catalytic activity">
    <reaction evidence="9 10 11">
        <text>2-[(2R,5Z)-2-carboxy-4-methylthiazol-5(2H)-ylidene]ethyl phosphate + 4-amino-2-methyl-5-(diphosphooxymethyl)pyrimidine + 2 H(+) = thiamine phosphate + CO2 + diphosphate</text>
        <dbReference type="Rhea" id="RHEA:47844"/>
        <dbReference type="ChEBI" id="CHEBI:15378"/>
        <dbReference type="ChEBI" id="CHEBI:16526"/>
        <dbReference type="ChEBI" id="CHEBI:33019"/>
        <dbReference type="ChEBI" id="CHEBI:37575"/>
        <dbReference type="ChEBI" id="CHEBI:57841"/>
        <dbReference type="ChEBI" id="CHEBI:62899"/>
        <dbReference type="EC" id="2.5.1.3"/>
    </reaction>
</comment>
<comment type="pathway">
    <text evidence="2 10 12">Cofactor biosynthesis; thiamine diphosphate biosynthesis; thiamine phosphate from 4-amino-2-methyl-5-diphosphomethylpyrimidine and 4-methyl-5-(2-phosphoethyl)-thiazole: step 1/1.</text>
</comment>
<sequence length="213" mass="22656">MPSHAAFPYLLYLVISEQNCRGRSLLSVAEEAISGGVDIIQLREKTLDDAAFLRQALLLKEITDRYRVPLIINDNLAVAKAVGAFGIHVGNNDIPPSEVRRQWPDGGHIGYSVEYLSQLATAEADAADALGISPVFSTPTKTDTVTEWGLDGLGQIRSLTNKPLIAIGNMHAQNAASVIRAGANSIAVVSAICAADSPHQAAYTLKNAILKAI</sequence>
<evidence type="ECO:0000313" key="15">
    <source>
        <dbReference type="Proteomes" id="UP000181790"/>
    </source>
</evidence>
<evidence type="ECO:0000256" key="4">
    <source>
        <dbReference type="ARBA" id="ARBA00022723"/>
    </source>
</evidence>
<evidence type="ECO:0000256" key="9">
    <source>
        <dbReference type="ARBA" id="ARBA00047883"/>
    </source>
</evidence>
<accession>A0A1S2VP92</accession>
<feature type="domain" description="Thiamine phosphate synthase/TenI" evidence="13">
    <location>
        <begin position="11"/>
        <end position="192"/>
    </location>
</feature>
<evidence type="ECO:0000256" key="12">
    <source>
        <dbReference type="RuleBase" id="RU004253"/>
    </source>
</evidence>
<dbReference type="NCBIfam" id="TIGR00693">
    <property type="entry name" value="thiE"/>
    <property type="match status" value="1"/>
</dbReference>
<dbReference type="FunFam" id="3.20.20.70:FF:000096">
    <property type="entry name" value="Thiamine-phosphate synthase"/>
    <property type="match status" value="1"/>
</dbReference>
<keyword evidence="5 10" id="KW-0460">Magnesium</keyword>
<evidence type="ECO:0000313" key="14">
    <source>
        <dbReference type="EMBL" id="OIN59598.1"/>
    </source>
</evidence>
<dbReference type="InterPro" id="IPR034291">
    <property type="entry name" value="TMP_synthase"/>
</dbReference>
<dbReference type="EMBL" id="MORL01000003">
    <property type="protein sequence ID" value="OIN59598.1"/>
    <property type="molecule type" value="Genomic_DNA"/>
</dbReference>
<dbReference type="UniPathway" id="UPA00060">
    <property type="reaction ID" value="UER00141"/>
</dbReference>
<evidence type="ECO:0000256" key="6">
    <source>
        <dbReference type="ARBA" id="ARBA00022977"/>
    </source>
</evidence>
<evidence type="ECO:0000256" key="10">
    <source>
        <dbReference type="HAMAP-Rule" id="MF_00097"/>
    </source>
</evidence>
<dbReference type="SUPFAM" id="SSF51391">
    <property type="entry name" value="Thiamin phosphate synthase"/>
    <property type="match status" value="1"/>
</dbReference>
<dbReference type="AlphaFoldDB" id="A0A1S2VP92"/>
<dbReference type="RefSeq" id="WP_071502393.1">
    <property type="nucleotide sequence ID" value="NZ_MORL01000003.1"/>
</dbReference>
<feature type="binding site" evidence="10">
    <location>
        <begin position="41"/>
        <end position="45"/>
    </location>
    <ligand>
        <name>4-amino-2-methyl-5-(diphosphooxymethyl)pyrimidine</name>
        <dbReference type="ChEBI" id="CHEBI:57841"/>
    </ligand>
</feature>
<comment type="function">
    <text evidence="1 10">Condenses 4-methyl-5-(beta-hydroxyethyl)thiazole monophosphate (THZ-P) and 2-methyl-4-amino-5-hydroxymethyl pyrimidine pyrophosphate (HMP-PP) to form thiamine monophosphate (TMP).</text>
</comment>
<feature type="binding site" evidence="10">
    <location>
        <begin position="138"/>
        <end position="140"/>
    </location>
    <ligand>
        <name>2-[(2R,5Z)-2-carboxy-4-methylthiazol-5(2H)-ylidene]ethyl phosphate</name>
        <dbReference type="ChEBI" id="CHEBI:62899"/>
    </ligand>
</feature>
<dbReference type="PANTHER" id="PTHR20857">
    <property type="entry name" value="THIAMINE-PHOSPHATE PYROPHOSPHORYLASE"/>
    <property type="match status" value="1"/>
</dbReference>
<evidence type="ECO:0000256" key="8">
    <source>
        <dbReference type="ARBA" id="ARBA00047851"/>
    </source>
</evidence>
<dbReference type="GO" id="GO:0004789">
    <property type="term" value="F:thiamine-phosphate diphosphorylase activity"/>
    <property type="evidence" value="ECO:0007669"/>
    <property type="project" value="UniProtKB-UniRule"/>
</dbReference>
<proteinExistence type="inferred from homology"/>
<comment type="catalytic activity">
    <reaction evidence="8 10 11">
        <text>2-(2-carboxy-4-methylthiazol-5-yl)ethyl phosphate + 4-amino-2-methyl-5-(diphosphooxymethyl)pyrimidine + 2 H(+) = thiamine phosphate + CO2 + diphosphate</text>
        <dbReference type="Rhea" id="RHEA:47848"/>
        <dbReference type="ChEBI" id="CHEBI:15378"/>
        <dbReference type="ChEBI" id="CHEBI:16526"/>
        <dbReference type="ChEBI" id="CHEBI:33019"/>
        <dbReference type="ChEBI" id="CHEBI:37575"/>
        <dbReference type="ChEBI" id="CHEBI:57841"/>
        <dbReference type="ChEBI" id="CHEBI:62890"/>
        <dbReference type="EC" id="2.5.1.3"/>
    </reaction>
</comment>
<feature type="binding site" evidence="10">
    <location>
        <position position="93"/>
    </location>
    <ligand>
        <name>Mg(2+)</name>
        <dbReference type="ChEBI" id="CHEBI:18420"/>
    </ligand>
</feature>
<evidence type="ECO:0000256" key="5">
    <source>
        <dbReference type="ARBA" id="ARBA00022842"/>
    </source>
</evidence>
<keyword evidence="4 10" id="KW-0479">Metal-binding</keyword>
<evidence type="ECO:0000256" key="7">
    <source>
        <dbReference type="ARBA" id="ARBA00047334"/>
    </source>
</evidence>
<keyword evidence="6 10" id="KW-0784">Thiamine biosynthesis</keyword>
<comment type="similarity">
    <text evidence="10 11">Belongs to the thiamine-phosphate synthase family.</text>
</comment>
<gene>
    <name evidence="10" type="primary">thiE</name>
    <name evidence="14" type="ORF">BLX24_06905</name>
</gene>
<protein>
    <recommendedName>
        <fullName evidence="10">Thiamine-phosphate synthase</fullName>
        <shortName evidence="10">TP synthase</shortName>
        <shortName evidence="10">TPS</shortName>
        <ecNumber evidence="10">2.5.1.3</ecNumber>
    </recommendedName>
    <alternativeName>
        <fullName evidence="10">Thiamine-phosphate pyrophosphorylase</fullName>
        <shortName evidence="10">TMP pyrophosphorylase</shortName>
        <shortName evidence="10">TMP-PPase</shortName>
    </alternativeName>
</protein>
<dbReference type="Gene3D" id="3.20.20.70">
    <property type="entry name" value="Aldolase class I"/>
    <property type="match status" value="1"/>
</dbReference>
<dbReference type="OrthoDB" id="9812206at2"/>
<dbReference type="Proteomes" id="UP000181790">
    <property type="component" value="Unassembled WGS sequence"/>
</dbReference>
<feature type="binding site" evidence="10">
    <location>
        <position position="73"/>
    </location>
    <ligand>
        <name>4-amino-2-methyl-5-(diphosphooxymethyl)pyrimidine</name>
        <dbReference type="ChEBI" id="CHEBI:57841"/>
    </ligand>
</feature>
<dbReference type="GO" id="GO:0000287">
    <property type="term" value="F:magnesium ion binding"/>
    <property type="evidence" value="ECO:0007669"/>
    <property type="project" value="UniProtKB-UniRule"/>
</dbReference>
<dbReference type="InterPro" id="IPR022998">
    <property type="entry name" value="ThiamineP_synth_TenI"/>
</dbReference>
<dbReference type="GO" id="GO:0009228">
    <property type="term" value="P:thiamine biosynthetic process"/>
    <property type="evidence" value="ECO:0007669"/>
    <property type="project" value="UniProtKB-KW"/>
</dbReference>